<dbReference type="Proteomes" id="UP000748756">
    <property type="component" value="Unassembled WGS sequence"/>
</dbReference>
<feature type="domain" description="Clathrin/coatomer adaptor adaptin-like N-terminal" evidence="7">
    <location>
        <begin position="5"/>
        <end position="346"/>
    </location>
</feature>
<sequence length="906" mass="100939">MDVAELTEAFKDQAAHPNHALLMQRVQELMGQGIDVSTFFTTMVSSASTRDIAIKKFAYAFLARYGNTNEELCFLGINTLHQDCVDLDPTVRALALRTLCSLGQRSVMRFMLQPLNKGFQDKNANVRKTAAVACISLFELDPAFVLGKSHQSITTISYLMPCKSEIVDKLYSLLSDKDTQVVVNAILALETILVDEGGVVVNRAIAQHLIRRYKDWTPGQLQVVLGVLCRYKPESDDEIYEIMNGVDDGLQHTSLAVQMATLRLFIWLCQDLAEIDEDVQTTVEETLLKHLESPHHDLVFASLHHLALILEKSGRLRHNSPQHLSAILCKPNDPIVIKLKKLELCTIVAQFSPVPVTTLIIDHLCLVASMKEMAQYQKSSRTRLDRQYISAQLEVVCGALKSIGAVGSNYGSRQRHRDTGAAGPGEAGGDTADELVIPLTRDEIESTRRTVVKACLDHLYQLLILVSDLGSEPEQQKGGKESSTWSHQNLAGLNLDESQVAMIQSTLLLAIEACWQRNYEAMRHQGDTLHDREEYRGIMDASQVRILGLLLLRHLDQDELDRMAKRWKPLRYRYDNTTSSGISLSASSSTIDLHHYQLQRSQSFPGDISRLARISGLRMLLLEESIQHHLIMKSLSTKHLAGTTDTSVASSVDDEARLPAAAKSAIEKRLPYVELLQQQVQDMVQSIDTTPYSPNFAGALDSTIRATRDEQLAILHLACHLVAFSIEHQDGSQTEQAHFVQRLAILAQAVGRLTMGDERAQQPSRQPGGGEGADLLSLNTDTAPPKKDTTNPSRDVIRSKVSRDVADQAQLIHGLFLHPLLDASSTTTAELPPLPETTQSSDSPFFKTEKYRQLVRQKLVDQFGVRPKITTPITDQDQTTSFVDVTRLLHHDWRFQIGFNTLAALR</sequence>
<dbReference type="PANTHER" id="PTHR11134">
    <property type="entry name" value="ADAPTOR COMPLEX SUBUNIT BETA FAMILY MEMBER"/>
    <property type="match status" value="1"/>
</dbReference>
<organism evidence="8 9">
    <name type="scientific">Linnemannia schmuckeri</name>
    <dbReference type="NCBI Taxonomy" id="64567"/>
    <lineage>
        <taxon>Eukaryota</taxon>
        <taxon>Fungi</taxon>
        <taxon>Fungi incertae sedis</taxon>
        <taxon>Mucoromycota</taxon>
        <taxon>Mortierellomycotina</taxon>
        <taxon>Mortierellomycetes</taxon>
        <taxon>Mortierellales</taxon>
        <taxon>Mortierellaceae</taxon>
        <taxon>Linnemannia</taxon>
    </lineage>
</organism>
<keyword evidence="9" id="KW-1185">Reference proteome</keyword>
<evidence type="ECO:0000256" key="1">
    <source>
        <dbReference type="ARBA" id="ARBA00004308"/>
    </source>
</evidence>
<evidence type="ECO:0000256" key="5">
    <source>
        <dbReference type="ARBA" id="ARBA00023136"/>
    </source>
</evidence>
<name>A0A9P5RWG8_9FUNG</name>
<dbReference type="Gene3D" id="1.25.10.10">
    <property type="entry name" value="Leucine-rich Repeat Variant"/>
    <property type="match status" value="1"/>
</dbReference>
<evidence type="ECO:0000256" key="3">
    <source>
        <dbReference type="ARBA" id="ARBA00022448"/>
    </source>
</evidence>
<accession>A0A9P5RWG8</accession>
<feature type="compositionally biased region" description="Basic and acidic residues" evidence="6">
    <location>
        <begin position="784"/>
        <end position="799"/>
    </location>
</feature>
<comment type="caution">
    <text evidence="8">The sequence shown here is derived from an EMBL/GenBank/DDBJ whole genome shotgun (WGS) entry which is preliminary data.</text>
</comment>
<evidence type="ECO:0000313" key="9">
    <source>
        <dbReference type="Proteomes" id="UP000748756"/>
    </source>
</evidence>
<keyword evidence="4" id="KW-0653">Protein transport</keyword>
<keyword evidence="3" id="KW-0813">Transport</keyword>
<feature type="region of interest" description="Disordered" evidence="6">
    <location>
        <begin position="757"/>
        <end position="799"/>
    </location>
</feature>
<evidence type="ECO:0000313" key="8">
    <source>
        <dbReference type="EMBL" id="KAF9148085.1"/>
    </source>
</evidence>
<reference evidence="8" key="1">
    <citation type="journal article" date="2020" name="Fungal Divers.">
        <title>Resolving the Mortierellaceae phylogeny through synthesis of multi-gene phylogenetics and phylogenomics.</title>
        <authorList>
            <person name="Vandepol N."/>
            <person name="Liber J."/>
            <person name="Desiro A."/>
            <person name="Na H."/>
            <person name="Kennedy M."/>
            <person name="Barry K."/>
            <person name="Grigoriev I.V."/>
            <person name="Miller A.N."/>
            <person name="O'Donnell K."/>
            <person name="Stajich J.E."/>
            <person name="Bonito G."/>
        </authorList>
    </citation>
    <scope>NUCLEOTIDE SEQUENCE</scope>
    <source>
        <strain evidence="8">NRRL 6426</strain>
    </source>
</reference>
<dbReference type="InterPro" id="IPR011989">
    <property type="entry name" value="ARM-like"/>
</dbReference>
<dbReference type="InterPro" id="IPR016024">
    <property type="entry name" value="ARM-type_fold"/>
</dbReference>
<dbReference type="GO" id="GO:0012505">
    <property type="term" value="C:endomembrane system"/>
    <property type="evidence" value="ECO:0007669"/>
    <property type="project" value="UniProtKB-SubCell"/>
</dbReference>
<protein>
    <submittedName>
        <fullName evidence="8">AP-4 complex subunit beta-1</fullName>
    </submittedName>
</protein>
<gene>
    <name evidence="8" type="primary">AP4B1</name>
    <name evidence="8" type="ORF">BG015_010219</name>
</gene>
<dbReference type="Pfam" id="PF01602">
    <property type="entry name" value="Adaptin_N"/>
    <property type="match status" value="1"/>
</dbReference>
<dbReference type="GO" id="GO:0030117">
    <property type="term" value="C:membrane coat"/>
    <property type="evidence" value="ECO:0007669"/>
    <property type="project" value="InterPro"/>
</dbReference>
<dbReference type="InterPro" id="IPR002553">
    <property type="entry name" value="Clathrin/coatomer_adapt-like_N"/>
</dbReference>
<comment type="subcellular location">
    <subcellularLocation>
        <location evidence="1">Endomembrane system</location>
    </subcellularLocation>
</comment>
<dbReference type="GO" id="GO:0006886">
    <property type="term" value="P:intracellular protein transport"/>
    <property type="evidence" value="ECO:0007669"/>
    <property type="project" value="InterPro"/>
</dbReference>
<dbReference type="AlphaFoldDB" id="A0A9P5RWG8"/>
<dbReference type="EMBL" id="JAAAUQ010000713">
    <property type="protein sequence ID" value="KAF9148085.1"/>
    <property type="molecule type" value="Genomic_DNA"/>
</dbReference>
<proteinExistence type="inferred from homology"/>
<dbReference type="SUPFAM" id="SSF48371">
    <property type="entry name" value="ARM repeat"/>
    <property type="match status" value="1"/>
</dbReference>
<evidence type="ECO:0000256" key="2">
    <source>
        <dbReference type="ARBA" id="ARBA00006613"/>
    </source>
</evidence>
<keyword evidence="5" id="KW-0472">Membrane</keyword>
<dbReference type="InterPro" id="IPR026739">
    <property type="entry name" value="AP_beta"/>
</dbReference>
<evidence type="ECO:0000259" key="7">
    <source>
        <dbReference type="Pfam" id="PF01602"/>
    </source>
</evidence>
<evidence type="ECO:0000256" key="6">
    <source>
        <dbReference type="SAM" id="MobiDB-lite"/>
    </source>
</evidence>
<feature type="region of interest" description="Disordered" evidence="6">
    <location>
        <begin position="409"/>
        <end position="432"/>
    </location>
</feature>
<evidence type="ECO:0000256" key="4">
    <source>
        <dbReference type="ARBA" id="ARBA00022927"/>
    </source>
</evidence>
<comment type="similarity">
    <text evidence="2">Belongs to the adaptor complexes large subunit family.</text>
</comment>
<dbReference type="OrthoDB" id="10254310at2759"/>
<dbReference type="GO" id="GO:0016192">
    <property type="term" value="P:vesicle-mediated transport"/>
    <property type="evidence" value="ECO:0007669"/>
    <property type="project" value="InterPro"/>
</dbReference>